<protein>
    <submittedName>
        <fullName evidence="7">Dioxygenase</fullName>
    </submittedName>
</protein>
<keyword evidence="7" id="KW-0223">Dioxygenase</keyword>
<evidence type="ECO:0000256" key="2">
    <source>
        <dbReference type="ARBA" id="ARBA00007581"/>
    </source>
</evidence>
<gene>
    <name evidence="7" type="ORF">I8J30_24250</name>
</gene>
<dbReference type="CDD" id="cd07363">
    <property type="entry name" value="45_DOPA_Dioxygenase"/>
    <property type="match status" value="1"/>
</dbReference>
<keyword evidence="5" id="KW-0560">Oxidoreductase</keyword>
<comment type="cofactor">
    <cofactor evidence="1">
        <name>Zn(2+)</name>
        <dbReference type="ChEBI" id="CHEBI:29105"/>
    </cofactor>
</comment>
<comment type="similarity">
    <text evidence="2">Belongs to the DODA-type extradiol aromatic ring-opening dioxygenase family.</text>
</comment>
<dbReference type="EMBL" id="JAGKSP010000013">
    <property type="protein sequence ID" value="MBP3965836.1"/>
    <property type="molecule type" value="Genomic_DNA"/>
</dbReference>
<name>A0ABS5CJ06_9BACL</name>
<evidence type="ECO:0000256" key="1">
    <source>
        <dbReference type="ARBA" id="ARBA00001947"/>
    </source>
</evidence>
<evidence type="ECO:0000313" key="8">
    <source>
        <dbReference type="Proteomes" id="UP000673394"/>
    </source>
</evidence>
<evidence type="ECO:0000256" key="3">
    <source>
        <dbReference type="ARBA" id="ARBA00022723"/>
    </source>
</evidence>
<dbReference type="InterPro" id="IPR014436">
    <property type="entry name" value="Extradiol_dOase_DODA"/>
</dbReference>
<dbReference type="Gene3D" id="3.40.830.10">
    <property type="entry name" value="LigB-like"/>
    <property type="match status" value="1"/>
</dbReference>
<organism evidence="7 8">
    <name type="scientific">Paenibacillus lignilyticus</name>
    <dbReference type="NCBI Taxonomy" id="1172615"/>
    <lineage>
        <taxon>Bacteria</taxon>
        <taxon>Bacillati</taxon>
        <taxon>Bacillota</taxon>
        <taxon>Bacilli</taxon>
        <taxon>Bacillales</taxon>
        <taxon>Paenibacillaceae</taxon>
        <taxon>Paenibacillus</taxon>
    </lineage>
</organism>
<dbReference type="InterPro" id="IPR004183">
    <property type="entry name" value="Xdiol_dOase_suB"/>
</dbReference>
<keyword evidence="4" id="KW-0862">Zinc</keyword>
<evidence type="ECO:0000259" key="6">
    <source>
        <dbReference type="Pfam" id="PF02900"/>
    </source>
</evidence>
<proteinExistence type="inferred from homology"/>
<comment type="caution">
    <text evidence="7">The sequence shown here is derived from an EMBL/GenBank/DDBJ whole genome shotgun (WGS) entry which is preliminary data.</text>
</comment>
<evidence type="ECO:0000256" key="5">
    <source>
        <dbReference type="ARBA" id="ARBA00023002"/>
    </source>
</evidence>
<keyword evidence="8" id="KW-1185">Reference proteome</keyword>
<dbReference type="RefSeq" id="WP_210662547.1">
    <property type="nucleotide sequence ID" value="NZ_JAGKSP010000013.1"/>
</dbReference>
<evidence type="ECO:0000313" key="7">
    <source>
        <dbReference type="EMBL" id="MBP3965836.1"/>
    </source>
</evidence>
<dbReference type="PIRSF" id="PIRSF006157">
    <property type="entry name" value="Doxgns_DODA"/>
    <property type="match status" value="1"/>
</dbReference>
<dbReference type="PANTHER" id="PTHR30096">
    <property type="entry name" value="4,5-DOPA DIOXYGENASE EXTRADIOL-LIKE PROTEIN"/>
    <property type="match status" value="1"/>
</dbReference>
<dbReference type="PANTHER" id="PTHR30096:SF0">
    <property type="entry name" value="4,5-DOPA DIOXYGENASE EXTRADIOL-LIKE PROTEIN"/>
    <property type="match status" value="1"/>
</dbReference>
<evidence type="ECO:0000256" key="4">
    <source>
        <dbReference type="ARBA" id="ARBA00022833"/>
    </source>
</evidence>
<feature type="domain" description="Extradiol ring-cleavage dioxygenase class III enzyme subunit B" evidence="6">
    <location>
        <begin position="29"/>
        <end position="230"/>
    </location>
</feature>
<dbReference type="SUPFAM" id="SSF53213">
    <property type="entry name" value="LigB-like"/>
    <property type="match status" value="1"/>
</dbReference>
<sequence length="256" mass="28762">MLSPVFLAHGSPFTIFEKSEFTAFLNRFGKSVRPKAIVIFSAHFESPITTIAATDDIHEMEYDYYGFPPEYYQVQYPARGSAIVASIVEERLRKHNIPVQRKYRGLDHGVFPIMRHAYPEADIPIVPVSVNAFLPARQQIAIGEALQGLEKDGILVIGSGFLTHNFNEFDRNIDAPPRAWAVEFTAWITEKVLARDIEALSNYETLAPHAKKAVPRAEHFVPLLIALGSGTPGHEARVLYDEPIKYGSMSNLSYQF</sequence>
<dbReference type="Pfam" id="PF02900">
    <property type="entry name" value="LigB"/>
    <property type="match status" value="1"/>
</dbReference>
<accession>A0ABS5CJ06</accession>
<reference evidence="7 8" key="1">
    <citation type="submission" date="2021-04" db="EMBL/GenBank/DDBJ databases">
        <title>Paenibacillus sp. DLE-14 whole genome sequence.</title>
        <authorList>
            <person name="Ham Y.J."/>
        </authorList>
    </citation>
    <scope>NUCLEOTIDE SEQUENCE [LARGE SCALE GENOMIC DNA]</scope>
    <source>
        <strain evidence="7 8">DLE-14</strain>
    </source>
</reference>
<dbReference type="GO" id="GO:0051213">
    <property type="term" value="F:dioxygenase activity"/>
    <property type="evidence" value="ECO:0007669"/>
    <property type="project" value="UniProtKB-KW"/>
</dbReference>
<dbReference type="Proteomes" id="UP000673394">
    <property type="component" value="Unassembled WGS sequence"/>
</dbReference>
<keyword evidence="3" id="KW-0479">Metal-binding</keyword>